<dbReference type="PANTHER" id="PTHR45629:SF7">
    <property type="entry name" value="DNA EXCISION REPAIR PROTEIN ERCC-6-RELATED"/>
    <property type="match status" value="1"/>
</dbReference>
<evidence type="ECO:0000313" key="5">
    <source>
        <dbReference type="EMBL" id="GKT35314.1"/>
    </source>
</evidence>
<dbReference type="InterPro" id="IPR000330">
    <property type="entry name" value="SNF2_N"/>
</dbReference>
<dbReference type="InterPro" id="IPR049730">
    <property type="entry name" value="SNF2/RAD54-like_C"/>
</dbReference>
<comment type="caution">
    <text evidence="5">The sequence shown here is derived from an EMBL/GenBank/DDBJ whole genome shotgun (WGS) entry which is preliminary data.</text>
</comment>
<reference evidence="5" key="1">
    <citation type="submission" date="2022-03" db="EMBL/GenBank/DDBJ databases">
        <title>Draft genome sequence of Aduncisulcus paluster, a free-living microaerophilic Fornicata.</title>
        <authorList>
            <person name="Yuyama I."/>
            <person name="Kume K."/>
            <person name="Tamura T."/>
            <person name="Inagaki Y."/>
            <person name="Hashimoto T."/>
        </authorList>
    </citation>
    <scope>NUCLEOTIDE SEQUENCE</scope>
    <source>
        <strain evidence="5">NY0171</strain>
    </source>
</reference>
<dbReference type="EMBL" id="BQXS01010965">
    <property type="protein sequence ID" value="GKT35314.1"/>
    <property type="molecule type" value="Genomic_DNA"/>
</dbReference>
<feature type="domain" description="Helicase ATP-binding" evidence="3">
    <location>
        <begin position="102"/>
        <end position="276"/>
    </location>
</feature>
<dbReference type="Pfam" id="PF00176">
    <property type="entry name" value="SNF2-rel_dom"/>
    <property type="match status" value="1"/>
</dbReference>
<keyword evidence="1" id="KW-0378">Hydrolase</keyword>
<name>A0ABQ5KS76_9EUKA</name>
<organism evidence="5 6">
    <name type="scientific">Aduncisulcus paluster</name>
    <dbReference type="NCBI Taxonomy" id="2918883"/>
    <lineage>
        <taxon>Eukaryota</taxon>
        <taxon>Metamonada</taxon>
        <taxon>Carpediemonas-like organisms</taxon>
        <taxon>Aduncisulcus</taxon>
    </lineage>
</organism>
<evidence type="ECO:0000256" key="1">
    <source>
        <dbReference type="ARBA" id="ARBA00022801"/>
    </source>
</evidence>
<feature type="region of interest" description="Disordered" evidence="2">
    <location>
        <begin position="476"/>
        <end position="539"/>
    </location>
</feature>
<dbReference type="Gene3D" id="3.40.50.300">
    <property type="entry name" value="P-loop containing nucleotide triphosphate hydrolases"/>
    <property type="match status" value="1"/>
</dbReference>
<gene>
    <name evidence="5" type="ORF">ADUPG1_008496</name>
</gene>
<feature type="compositionally biased region" description="Low complexity" evidence="2">
    <location>
        <begin position="528"/>
        <end position="537"/>
    </location>
</feature>
<dbReference type="SUPFAM" id="SSF52540">
    <property type="entry name" value="P-loop containing nucleoside triphosphate hydrolases"/>
    <property type="match status" value="2"/>
</dbReference>
<protein>
    <submittedName>
        <fullName evidence="5">Uncharacterized protein</fullName>
    </submittedName>
</protein>
<evidence type="ECO:0000256" key="2">
    <source>
        <dbReference type="SAM" id="MobiDB-lite"/>
    </source>
</evidence>
<dbReference type="PROSITE" id="PS51192">
    <property type="entry name" value="HELICASE_ATP_BIND_1"/>
    <property type="match status" value="1"/>
</dbReference>
<dbReference type="InterPro" id="IPR038718">
    <property type="entry name" value="SNF2-like_sf"/>
</dbReference>
<evidence type="ECO:0000259" key="3">
    <source>
        <dbReference type="PROSITE" id="PS51192"/>
    </source>
</evidence>
<dbReference type="InterPro" id="IPR050496">
    <property type="entry name" value="SNF2_RAD54_helicase_repair"/>
</dbReference>
<proteinExistence type="predicted"/>
<dbReference type="SMART" id="SM00487">
    <property type="entry name" value="DEXDc"/>
    <property type="match status" value="1"/>
</dbReference>
<feature type="compositionally biased region" description="Polar residues" evidence="2">
    <location>
        <begin position="508"/>
        <end position="520"/>
    </location>
</feature>
<dbReference type="Proteomes" id="UP001057375">
    <property type="component" value="Unassembled WGS sequence"/>
</dbReference>
<dbReference type="InterPro" id="IPR027417">
    <property type="entry name" value="P-loop_NTPase"/>
</dbReference>
<dbReference type="SMART" id="SM00490">
    <property type="entry name" value="HELICc"/>
    <property type="match status" value="1"/>
</dbReference>
<dbReference type="Gene3D" id="3.40.50.10810">
    <property type="entry name" value="Tandem AAA-ATPase domain"/>
    <property type="match status" value="1"/>
</dbReference>
<dbReference type="InterPro" id="IPR001650">
    <property type="entry name" value="Helicase_C-like"/>
</dbReference>
<dbReference type="CDD" id="cd18793">
    <property type="entry name" value="SF2_C_SNF"/>
    <property type="match status" value="1"/>
</dbReference>
<dbReference type="PANTHER" id="PTHR45629">
    <property type="entry name" value="SNF2/RAD54 FAMILY MEMBER"/>
    <property type="match status" value="1"/>
</dbReference>
<evidence type="ECO:0000259" key="4">
    <source>
        <dbReference type="PROSITE" id="PS51194"/>
    </source>
</evidence>
<accession>A0ABQ5KS76</accession>
<sequence>MPPGYEFDFDNDELDSSSSDSILGMIRDTKSTMSPGVVNLKGNVDIAHLEKQIPKYDSYDNLREYQQNGVQWMWNLFTGNYSERNDKIRGVFRDEITFIPSKVDKLDYRGGILADDMGLGKTIQVSYFLRAAFKTKGAKNCLIICPKSIMGNWQKELLIWCPEAHSHLFHQESFKGSGGLQSLLDLAKTERNTVLLTTYATMYRHVLPEKPGTADLTSIDWDIIVADEATAVKNRSTKSFRNLIKIDGDFKLALSGTPVQNRILEIWPLVNWISKGTRLSNESKFKMMISDPITVSRMKDATEMELKAGQFAREQLQYIIDPILLRREKSILKMTAKKIDFVVWLPPTERQTALYNAMVQSPNVNAKLEEAESAVDILPLIMIFRKAAHSLTLLKKSDCSMIAQYMLNYGKSPEDLKLPKIAGIPSKYTPSSVSKAADMIFNCLQEEDEHGCKIDFIMNLLNDFFYGYDDEKLEKSKKKSTMTKMSPIPISKDFKDPSVISHTPLRPMSSSEGVKTSQPLSRHENIPSSSHSSGSSSPQYDIVDVETIDSSPAIPKTPRSTFPNSSIDQALLKEKRRFSSEYEDIPIDIHDVGDKSGFYSSARSFSDPVSMPPDRNVSTSSGFTVSGCGEIPVHKVIIFSRFLKILDKLEYQISHLYGYVRIDGSTPPETRQDLVDHFNENPTCFVFLCSTEVGGYGLTLTAADRVILTESAWNPMSEQQAIDRAYRFGQTKDVVAYRLITCGTIEERMFIYQMFKVGLSDAVLEKGSSMHRFFEKEELGVHLFKTIEDRHTCRVANLISEVCEPVCETLLQLDKEKEEEAEKDSLHSKGSGSRFSLYQHATHLLENTNALDLSLFSSIQNAREDLVQWIDMEQGEVRKEWEMEWKRRATTANSIGPELTDTRSVDLSMLSGDAISALSGSASLTSPEVRIGPSPGPIRLGRLPSYEFLSQLEHLPRNQRIELMRQRSRELARLKRKGG</sequence>
<dbReference type="Pfam" id="PF00271">
    <property type="entry name" value="Helicase_C"/>
    <property type="match status" value="1"/>
</dbReference>
<evidence type="ECO:0000313" key="6">
    <source>
        <dbReference type="Proteomes" id="UP001057375"/>
    </source>
</evidence>
<dbReference type="InterPro" id="IPR014001">
    <property type="entry name" value="Helicase_ATP-bd"/>
</dbReference>
<keyword evidence="6" id="KW-1185">Reference proteome</keyword>
<dbReference type="PROSITE" id="PS51194">
    <property type="entry name" value="HELICASE_CTER"/>
    <property type="match status" value="1"/>
</dbReference>
<feature type="domain" description="Helicase C-terminal" evidence="4">
    <location>
        <begin position="623"/>
        <end position="770"/>
    </location>
</feature>